<sequence>MVCCERLIFWKVNLTLTLIIACHMTKHKSTRREPMTFMFARWKCQLIVIFKESVKHVKPYYDMTMFLFLELCSIHISLYLLCNFHPCKIENSSRGPTENLRLS</sequence>
<dbReference type="AlphaFoldDB" id="A0AAV1B156"/>
<name>A0AAV1B156_VICFA</name>
<keyword evidence="2" id="KW-0732">Signal</keyword>
<keyword evidence="1" id="KW-0812">Transmembrane</keyword>
<feature type="signal peptide" evidence="2">
    <location>
        <begin position="1"/>
        <end position="17"/>
    </location>
</feature>
<proteinExistence type="predicted"/>
<evidence type="ECO:0000256" key="1">
    <source>
        <dbReference type="SAM" id="Phobius"/>
    </source>
</evidence>
<evidence type="ECO:0000256" key="2">
    <source>
        <dbReference type="SAM" id="SignalP"/>
    </source>
</evidence>
<reference evidence="3 4" key="1">
    <citation type="submission" date="2023-01" db="EMBL/GenBank/DDBJ databases">
        <authorList>
            <person name="Kreplak J."/>
        </authorList>
    </citation>
    <scope>NUCLEOTIDE SEQUENCE [LARGE SCALE GENOMIC DNA]</scope>
</reference>
<evidence type="ECO:0000313" key="3">
    <source>
        <dbReference type="EMBL" id="CAI8614925.1"/>
    </source>
</evidence>
<feature type="chain" id="PRO_5043359400" description="Secreted protein" evidence="2">
    <location>
        <begin position="18"/>
        <end position="103"/>
    </location>
</feature>
<dbReference type="Proteomes" id="UP001157006">
    <property type="component" value="Chromosome 5"/>
</dbReference>
<feature type="transmembrane region" description="Helical" evidence="1">
    <location>
        <begin position="60"/>
        <end position="81"/>
    </location>
</feature>
<accession>A0AAV1B156</accession>
<feature type="transmembrane region" description="Helical" evidence="1">
    <location>
        <begin position="6"/>
        <end position="25"/>
    </location>
</feature>
<dbReference type="EMBL" id="OX451740">
    <property type="protein sequence ID" value="CAI8614925.1"/>
    <property type="molecule type" value="Genomic_DNA"/>
</dbReference>
<organism evidence="3 4">
    <name type="scientific">Vicia faba</name>
    <name type="common">Broad bean</name>
    <name type="synonym">Faba vulgaris</name>
    <dbReference type="NCBI Taxonomy" id="3906"/>
    <lineage>
        <taxon>Eukaryota</taxon>
        <taxon>Viridiplantae</taxon>
        <taxon>Streptophyta</taxon>
        <taxon>Embryophyta</taxon>
        <taxon>Tracheophyta</taxon>
        <taxon>Spermatophyta</taxon>
        <taxon>Magnoliopsida</taxon>
        <taxon>eudicotyledons</taxon>
        <taxon>Gunneridae</taxon>
        <taxon>Pentapetalae</taxon>
        <taxon>rosids</taxon>
        <taxon>fabids</taxon>
        <taxon>Fabales</taxon>
        <taxon>Fabaceae</taxon>
        <taxon>Papilionoideae</taxon>
        <taxon>50 kb inversion clade</taxon>
        <taxon>NPAAA clade</taxon>
        <taxon>Hologalegina</taxon>
        <taxon>IRL clade</taxon>
        <taxon>Fabeae</taxon>
        <taxon>Vicia</taxon>
    </lineage>
</organism>
<keyword evidence="1" id="KW-0472">Membrane</keyword>
<dbReference type="PROSITE" id="PS51257">
    <property type="entry name" value="PROKAR_LIPOPROTEIN"/>
    <property type="match status" value="1"/>
</dbReference>
<keyword evidence="1" id="KW-1133">Transmembrane helix</keyword>
<protein>
    <recommendedName>
        <fullName evidence="5">Secreted protein</fullName>
    </recommendedName>
</protein>
<keyword evidence="4" id="KW-1185">Reference proteome</keyword>
<evidence type="ECO:0008006" key="5">
    <source>
        <dbReference type="Google" id="ProtNLM"/>
    </source>
</evidence>
<evidence type="ECO:0000313" key="4">
    <source>
        <dbReference type="Proteomes" id="UP001157006"/>
    </source>
</evidence>
<gene>
    <name evidence="3" type="ORF">VFH_V153880</name>
</gene>